<feature type="region of interest" description="Disordered" evidence="6">
    <location>
        <begin position="641"/>
        <end position="664"/>
    </location>
</feature>
<dbReference type="PROSITE" id="PS51467">
    <property type="entry name" value="HARP"/>
    <property type="match status" value="1"/>
</dbReference>
<reference evidence="10" key="1">
    <citation type="submission" date="2020-09" db="EMBL/GenBank/DDBJ databases">
        <authorList>
            <person name="Kikuchi T."/>
        </authorList>
    </citation>
    <scope>NUCLEOTIDE SEQUENCE</scope>
    <source>
        <strain evidence="10">SH1</strain>
    </source>
</reference>
<dbReference type="Gene3D" id="3.40.50.300">
    <property type="entry name" value="P-loop containing nucleotide triphosphate hydrolases"/>
    <property type="match status" value="1"/>
</dbReference>
<dbReference type="Pfam" id="PF07443">
    <property type="entry name" value="HARP"/>
    <property type="match status" value="1"/>
</dbReference>
<dbReference type="InterPro" id="IPR027417">
    <property type="entry name" value="P-loop_NTPase"/>
</dbReference>
<feature type="compositionally biased region" description="Basic and acidic residues" evidence="6">
    <location>
        <begin position="641"/>
        <end position="651"/>
    </location>
</feature>
<feature type="domain" description="HARP" evidence="9">
    <location>
        <begin position="72"/>
        <end position="149"/>
    </location>
</feature>
<dbReference type="PROSITE" id="PS51192">
    <property type="entry name" value="HELICASE_ATP_BIND_1"/>
    <property type="match status" value="1"/>
</dbReference>
<evidence type="ECO:0000259" key="8">
    <source>
        <dbReference type="PROSITE" id="PS51194"/>
    </source>
</evidence>
<evidence type="ECO:0000259" key="7">
    <source>
        <dbReference type="PROSITE" id="PS51192"/>
    </source>
</evidence>
<comment type="similarity">
    <text evidence="4">Belongs to the SNF2/RAD54 helicase family. SMARCAL1 subfamily.</text>
</comment>
<evidence type="ECO:0000313" key="10">
    <source>
        <dbReference type="EMBL" id="CAD5214209.1"/>
    </source>
</evidence>
<feature type="region of interest" description="Disordered" evidence="6">
    <location>
        <begin position="18"/>
        <end position="52"/>
    </location>
</feature>
<accession>A0A811KFD4</accession>
<keyword evidence="11" id="KW-1185">Reference proteome</keyword>
<feature type="coiled-coil region" evidence="5">
    <location>
        <begin position="419"/>
        <end position="446"/>
    </location>
</feature>
<dbReference type="InterPro" id="IPR038718">
    <property type="entry name" value="SNF2-like_sf"/>
</dbReference>
<proteinExistence type="inferred from homology"/>
<comment type="caution">
    <text evidence="10">The sequence shown here is derived from an EMBL/GenBank/DDBJ whole genome shotgun (WGS) entry which is preliminary data.</text>
</comment>
<dbReference type="InterPro" id="IPR049730">
    <property type="entry name" value="SNF2/RAD54-like_C"/>
</dbReference>
<evidence type="ECO:0000313" key="11">
    <source>
        <dbReference type="Proteomes" id="UP000614601"/>
    </source>
</evidence>
<organism evidence="10 11">
    <name type="scientific">Bursaphelenchus okinawaensis</name>
    <dbReference type="NCBI Taxonomy" id="465554"/>
    <lineage>
        <taxon>Eukaryota</taxon>
        <taxon>Metazoa</taxon>
        <taxon>Ecdysozoa</taxon>
        <taxon>Nematoda</taxon>
        <taxon>Chromadorea</taxon>
        <taxon>Rhabditida</taxon>
        <taxon>Tylenchina</taxon>
        <taxon>Tylenchomorpha</taxon>
        <taxon>Aphelenchoidea</taxon>
        <taxon>Aphelenchoididae</taxon>
        <taxon>Bursaphelenchus</taxon>
    </lineage>
</organism>
<dbReference type="Pfam" id="PF00271">
    <property type="entry name" value="Helicase_C"/>
    <property type="match status" value="1"/>
</dbReference>
<dbReference type="PANTHER" id="PTHR45766">
    <property type="entry name" value="DNA ANNEALING HELICASE AND ENDONUCLEASE ZRANB3 FAMILY MEMBER"/>
    <property type="match status" value="1"/>
</dbReference>
<dbReference type="SMART" id="SM00490">
    <property type="entry name" value="HELICc"/>
    <property type="match status" value="1"/>
</dbReference>
<dbReference type="GO" id="GO:0031297">
    <property type="term" value="P:replication fork processing"/>
    <property type="evidence" value="ECO:0007669"/>
    <property type="project" value="TreeGrafter"/>
</dbReference>
<name>A0A811KFD4_9BILA</name>
<feature type="domain" description="Helicase ATP-binding" evidence="7">
    <location>
        <begin position="192"/>
        <end position="350"/>
    </location>
</feature>
<dbReference type="InterPro" id="IPR000330">
    <property type="entry name" value="SNF2_N"/>
</dbReference>
<evidence type="ECO:0000256" key="6">
    <source>
        <dbReference type="SAM" id="MobiDB-lite"/>
    </source>
</evidence>
<keyword evidence="2" id="KW-0378">Hydrolase</keyword>
<evidence type="ECO:0000256" key="1">
    <source>
        <dbReference type="ARBA" id="ARBA00004123"/>
    </source>
</evidence>
<dbReference type="Proteomes" id="UP000614601">
    <property type="component" value="Unassembled WGS sequence"/>
</dbReference>
<dbReference type="GO" id="GO:0006281">
    <property type="term" value="P:DNA repair"/>
    <property type="evidence" value="ECO:0007669"/>
    <property type="project" value="TreeGrafter"/>
</dbReference>
<evidence type="ECO:0000256" key="5">
    <source>
        <dbReference type="SAM" id="Coils"/>
    </source>
</evidence>
<dbReference type="GO" id="GO:0016787">
    <property type="term" value="F:hydrolase activity"/>
    <property type="evidence" value="ECO:0007669"/>
    <property type="project" value="UniProtKB-KW"/>
</dbReference>
<keyword evidence="3" id="KW-0539">Nucleus</keyword>
<comment type="subcellular location">
    <subcellularLocation>
        <location evidence="1">Nucleus</location>
    </subcellularLocation>
</comment>
<dbReference type="AlphaFoldDB" id="A0A811KFD4"/>
<dbReference type="GO" id="GO:0005524">
    <property type="term" value="F:ATP binding"/>
    <property type="evidence" value="ECO:0007669"/>
    <property type="project" value="InterPro"/>
</dbReference>
<gene>
    <name evidence="10" type="ORF">BOKJ2_LOCUS5478</name>
</gene>
<dbReference type="InterPro" id="IPR001650">
    <property type="entry name" value="Helicase_C-like"/>
</dbReference>
<sequence>MSGLTEEQKRKIEENRRLAKEKFEKRQQELKASKNTVKEALSDEPAAKKPFQPNVKVEEVKQEENKVKVSPINGYVPKIKVSFTLASTKEIQAVFRPFHQLVLEVFKTVPTTRYIREKSSWRVEIGRYDMLIDKLRQLKELKMEFDLIPPHIRQIFYHDFRNTVPTKSQPDLSKIDSSLMSVLFPYQKTGVVYGLEKQGRLLIADEMGLGKTLQALAIARYYANEWPLLIVCPSSVKYSWRQTIENFLPAVNEVHVIEKGSDPIPVTRSTRTAIIMSYDQMAIRYKKLVEHKLYVVIFDESHMLKDQKAKRTKAALELARTCQRRILLSGTPALSRPVELYSQMRIIDFKLFPKFKDFAERYCDGKQGKYCYEARGATNLEELGAILEKSVMIRRLKKNVLKDLPAKCRQCLWLTGSAISSKMNNLKKAREACEKANKTQDKTLQQKTLMEYYVETGIVKAPVISDYIADTYFYDDAPPVKLLIFAHHQIVLDTVTATLMGRKIKYIRIDGHTKSTEREVLCKKFQEDPETSAAILSITAAGVGITLTAANKVVFAELHWNPGALIQAEDRAHRVGQQDSVFVQYILARGSADETIWPMIESKLNVLQGVNLNQENFGDMKSSKMFVDKEKARIDEYFEKDDKKEKSHNESDSLDASLIVLDDD</sequence>
<dbReference type="InterPro" id="IPR010003">
    <property type="entry name" value="HARP_dom"/>
</dbReference>
<dbReference type="SUPFAM" id="SSF52540">
    <property type="entry name" value="P-loop containing nucleoside triphosphate hydrolases"/>
    <property type="match status" value="2"/>
</dbReference>
<dbReference type="PANTHER" id="PTHR45766:SF6">
    <property type="entry name" value="SWI_SNF-RELATED MATRIX-ASSOCIATED ACTIN-DEPENDENT REGULATOR OF CHROMATIN SUBFAMILY A-LIKE PROTEIN 1"/>
    <property type="match status" value="1"/>
</dbReference>
<dbReference type="Gene3D" id="3.40.50.10810">
    <property type="entry name" value="Tandem AAA-ATPase domain"/>
    <property type="match status" value="1"/>
</dbReference>
<keyword evidence="5" id="KW-0175">Coiled coil</keyword>
<protein>
    <recommendedName>
        <fullName evidence="12">SWI/SNF-related matrix-associated actin-dependent regulator of chromatin subfamily A-like protein 1</fullName>
    </recommendedName>
</protein>
<dbReference type="Proteomes" id="UP000783686">
    <property type="component" value="Unassembled WGS sequence"/>
</dbReference>
<feature type="domain" description="Helicase C-terminal" evidence="8">
    <location>
        <begin position="467"/>
        <end position="618"/>
    </location>
</feature>
<dbReference type="SMART" id="SM00487">
    <property type="entry name" value="DEXDc"/>
    <property type="match status" value="1"/>
</dbReference>
<evidence type="ECO:0008006" key="12">
    <source>
        <dbReference type="Google" id="ProtNLM"/>
    </source>
</evidence>
<evidence type="ECO:0000256" key="4">
    <source>
        <dbReference type="PROSITE-ProRule" id="PRU00800"/>
    </source>
</evidence>
<dbReference type="Pfam" id="PF00176">
    <property type="entry name" value="SNF2-rel_dom"/>
    <property type="match status" value="1"/>
</dbReference>
<dbReference type="EMBL" id="CAJFDH010000003">
    <property type="protein sequence ID" value="CAD5214209.1"/>
    <property type="molecule type" value="Genomic_DNA"/>
</dbReference>
<dbReference type="PROSITE" id="PS51194">
    <property type="entry name" value="HELICASE_CTER"/>
    <property type="match status" value="1"/>
</dbReference>
<evidence type="ECO:0000259" key="9">
    <source>
        <dbReference type="PROSITE" id="PS51467"/>
    </source>
</evidence>
<dbReference type="CDD" id="cd18793">
    <property type="entry name" value="SF2_C_SNF"/>
    <property type="match status" value="1"/>
</dbReference>
<dbReference type="CDD" id="cd18010">
    <property type="entry name" value="DEXHc_HARP_SMARCAL1"/>
    <property type="match status" value="1"/>
</dbReference>
<dbReference type="InterPro" id="IPR014001">
    <property type="entry name" value="Helicase_ATP-bd"/>
</dbReference>
<feature type="compositionally biased region" description="Basic and acidic residues" evidence="6">
    <location>
        <begin position="18"/>
        <end position="47"/>
    </location>
</feature>
<evidence type="ECO:0000256" key="2">
    <source>
        <dbReference type="ARBA" id="ARBA00022801"/>
    </source>
</evidence>
<evidence type="ECO:0000256" key="3">
    <source>
        <dbReference type="ARBA" id="ARBA00023242"/>
    </source>
</evidence>
<dbReference type="OrthoDB" id="2801544at2759"/>
<dbReference type="EMBL" id="CAJFCW020000003">
    <property type="protein sequence ID" value="CAG9102303.1"/>
    <property type="molecule type" value="Genomic_DNA"/>
</dbReference>
<dbReference type="GO" id="GO:0043596">
    <property type="term" value="C:nuclear replication fork"/>
    <property type="evidence" value="ECO:0007669"/>
    <property type="project" value="TreeGrafter"/>
</dbReference>